<keyword evidence="6" id="KW-0539">Nucleus</keyword>
<evidence type="ECO:0000256" key="1">
    <source>
        <dbReference type="ARBA" id="ARBA00004123"/>
    </source>
</evidence>
<dbReference type="SUPFAM" id="SSF57716">
    <property type="entry name" value="Glucocorticoid receptor-like (DNA-binding domain)"/>
    <property type="match status" value="1"/>
</dbReference>
<keyword evidence="2 9" id="KW-0479">Metal-binding</keyword>
<protein>
    <submittedName>
        <fullName evidence="13">Zinc finger protein weckle</fullName>
    </submittedName>
</protein>
<comment type="similarity">
    <text evidence="7">Belongs to the snail C2H2-type zinc-finger protein family.</text>
</comment>
<dbReference type="GO" id="GO:0008270">
    <property type="term" value="F:zinc ion binding"/>
    <property type="evidence" value="ECO:0007669"/>
    <property type="project" value="UniProtKB-UniRule"/>
</dbReference>
<evidence type="ECO:0000313" key="13">
    <source>
        <dbReference type="EMBL" id="JAI26361.1"/>
    </source>
</evidence>
<dbReference type="GO" id="GO:0005634">
    <property type="term" value="C:nucleus"/>
    <property type="evidence" value="ECO:0007669"/>
    <property type="project" value="UniProtKB-SubCell"/>
</dbReference>
<evidence type="ECO:0000256" key="9">
    <source>
        <dbReference type="PROSITE-ProRule" id="PRU01263"/>
    </source>
</evidence>
<dbReference type="Pfam" id="PF07776">
    <property type="entry name" value="zf-AD"/>
    <property type="match status" value="1"/>
</dbReference>
<dbReference type="PROSITE" id="PS50157">
    <property type="entry name" value="ZINC_FINGER_C2H2_2"/>
    <property type="match status" value="8"/>
</dbReference>
<keyword evidence="5 9" id="KW-0862">Zinc</keyword>
<sequence>MADLLHKINSEHIGNMAEEDFFLKEWKNWCRLCARADAEYINMISGQWKMPMPAINAYSSGNIVPVIEDFFRVQIEEDDKFSKLICAECYQVVTSLINFRERVKRVQEMYSDLQSHHHLNKLSQKSLYDKYNIIENEPFLTTNSNKLPVEEIFVADLPITNVTESTEIEVKSEKKSDEVTAEIPLTGFEKDNEFVDPIGDINDSLGIPDYVMAEEDELSSDSEQSERKFDVLNSDSENNEDRTEKSVRIHNQDFEYNYSCKRCKCSQGFQRLKNYITHMKQKHGEINCPQCTDSFRNAIKLKLHMKTHPKAFPCTLCDKKFETKTRLAKHISCAHEDEQPLICEVCGLTLRSRKQLREHMLQHTDYSPFECTICGTRFKIKSRLKRHMQIHGDKYICPECGKQLSTRATLKSHLLVHSDKMSHKCDYCGRLFKRANTLKNHLIAHTDLRPYACDFCDKRFSTGPSCRFHKKTMHPKELAELEASGAKTYTKNIPTLHVLKAVSRTGENFKPLASKQNGCVHFDKEIQAKTVVANSTPTTNAASEKAIGLFKNIDKLATYLHFSEK</sequence>
<dbReference type="FunFam" id="3.30.160.60:FF:000145">
    <property type="entry name" value="Zinc finger protein 574"/>
    <property type="match status" value="1"/>
</dbReference>
<keyword evidence="3" id="KW-0677">Repeat</keyword>
<dbReference type="EMBL" id="GDHF01025953">
    <property type="protein sequence ID" value="JAI26361.1"/>
    <property type="molecule type" value="Transcribed_RNA"/>
</dbReference>
<dbReference type="PANTHER" id="PTHR24388:SF104">
    <property type="entry name" value="AT-RICH BINDING PROTEIN-RELATED"/>
    <property type="match status" value="1"/>
</dbReference>
<evidence type="ECO:0000259" key="11">
    <source>
        <dbReference type="PROSITE" id="PS50157"/>
    </source>
</evidence>
<name>A0A0K8UIJ4_BACLA</name>
<evidence type="ECO:0000259" key="12">
    <source>
        <dbReference type="PROSITE" id="PS51915"/>
    </source>
</evidence>
<dbReference type="EMBL" id="GDHF01014228">
    <property type="protein sequence ID" value="JAI38086.1"/>
    <property type="molecule type" value="Transcribed_RNA"/>
</dbReference>
<evidence type="ECO:0000256" key="5">
    <source>
        <dbReference type="ARBA" id="ARBA00022833"/>
    </source>
</evidence>
<feature type="domain" description="C2H2-type" evidence="11">
    <location>
        <begin position="341"/>
        <end position="368"/>
    </location>
</feature>
<dbReference type="Pfam" id="PF00096">
    <property type="entry name" value="zf-C2H2"/>
    <property type="match status" value="5"/>
</dbReference>
<dbReference type="AlphaFoldDB" id="A0A0K8UIJ4"/>
<dbReference type="Gene3D" id="3.30.160.60">
    <property type="entry name" value="Classic Zinc Finger"/>
    <property type="match status" value="6"/>
</dbReference>
<dbReference type="PROSITE" id="PS00028">
    <property type="entry name" value="ZINC_FINGER_C2H2_1"/>
    <property type="match status" value="7"/>
</dbReference>
<dbReference type="InterPro" id="IPR013087">
    <property type="entry name" value="Znf_C2H2_type"/>
</dbReference>
<evidence type="ECO:0000256" key="3">
    <source>
        <dbReference type="ARBA" id="ARBA00022737"/>
    </source>
</evidence>
<dbReference type="Gene3D" id="3.40.1800.20">
    <property type="match status" value="1"/>
</dbReference>
<dbReference type="PANTHER" id="PTHR24388">
    <property type="entry name" value="ZINC FINGER PROTEIN"/>
    <property type="match status" value="1"/>
</dbReference>
<evidence type="ECO:0000256" key="8">
    <source>
        <dbReference type="PROSITE-ProRule" id="PRU00042"/>
    </source>
</evidence>
<dbReference type="SMART" id="SM00868">
    <property type="entry name" value="zf-AD"/>
    <property type="match status" value="1"/>
</dbReference>
<feature type="binding site" evidence="9">
    <location>
        <position position="30"/>
    </location>
    <ligand>
        <name>Zn(2+)</name>
        <dbReference type="ChEBI" id="CHEBI:29105"/>
    </ligand>
</feature>
<dbReference type="InterPro" id="IPR012934">
    <property type="entry name" value="Znf_AD"/>
</dbReference>
<organism evidence="13">
    <name type="scientific">Bactrocera latifrons</name>
    <name type="common">Malaysian fruit fly</name>
    <name type="synonym">Chaetodacus latifrons</name>
    <dbReference type="NCBI Taxonomy" id="174628"/>
    <lineage>
        <taxon>Eukaryota</taxon>
        <taxon>Metazoa</taxon>
        <taxon>Ecdysozoa</taxon>
        <taxon>Arthropoda</taxon>
        <taxon>Hexapoda</taxon>
        <taxon>Insecta</taxon>
        <taxon>Pterygota</taxon>
        <taxon>Neoptera</taxon>
        <taxon>Endopterygota</taxon>
        <taxon>Diptera</taxon>
        <taxon>Brachycera</taxon>
        <taxon>Muscomorpha</taxon>
        <taxon>Tephritoidea</taxon>
        <taxon>Tephritidae</taxon>
        <taxon>Bactrocera</taxon>
        <taxon>Bactrocera</taxon>
    </lineage>
</organism>
<feature type="domain" description="C2H2-type" evidence="11">
    <location>
        <begin position="423"/>
        <end position="450"/>
    </location>
</feature>
<evidence type="ECO:0000256" key="10">
    <source>
        <dbReference type="SAM" id="MobiDB-lite"/>
    </source>
</evidence>
<feature type="domain" description="C2H2-type" evidence="11">
    <location>
        <begin position="286"/>
        <end position="313"/>
    </location>
</feature>
<feature type="domain" description="C2H2-type" evidence="11">
    <location>
        <begin position="258"/>
        <end position="283"/>
    </location>
</feature>
<evidence type="ECO:0000256" key="2">
    <source>
        <dbReference type="ARBA" id="ARBA00022723"/>
    </source>
</evidence>
<dbReference type="SUPFAM" id="SSF57667">
    <property type="entry name" value="beta-beta-alpha zinc fingers"/>
    <property type="match status" value="4"/>
</dbReference>
<feature type="domain" description="C2H2-type" evidence="11">
    <location>
        <begin position="395"/>
        <end position="422"/>
    </location>
</feature>
<dbReference type="GO" id="GO:0000978">
    <property type="term" value="F:RNA polymerase II cis-regulatory region sequence-specific DNA binding"/>
    <property type="evidence" value="ECO:0007669"/>
    <property type="project" value="TreeGrafter"/>
</dbReference>
<feature type="binding site" evidence="9">
    <location>
        <position position="86"/>
    </location>
    <ligand>
        <name>Zn(2+)</name>
        <dbReference type="ChEBI" id="CHEBI:29105"/>
    </ligand>
</feature>
<dbReference type="GO" id="GO:0000981">
    <property type="term" value="F:DNA-binding transcription factor activity, RNA polymerase II-specific"/>
    <property type="evidence" value="ECO:0007669"/>
    <property type="project" value="TreeGrafter"/>
</dbReference>
<dbReference type="InterPro" id="IPR036236">
    <property type="entry name" value="Znf_C2H2_sf"/>
</dbReference>
<dbReference type="Pfam" id="PF13912">
    <property type="entry name" value="zf-C2H2_6"/>
    <property type="match status" value="1"/>
</dbReference>
<feature type="region of interest" description="Disordered" evidence="10">
    <location>
        <begin position="215"/>
        <end position="245"/>
    </location>
</feature>
<dbReference type="PROSITE" id="PS51915">
    <property type="entry name" value="ZAD"/>
    <property type="match status" value="1"/>
</dbReference>
<reference evidence="13" key="1">
    <citation type="submission" date="2015-06" db="EMBL/GenBank/DDBJ databases">
        <authorList>
            <person name="Hoefler B.C."/>
            <person name="Straight P.D."/>
        </authorList>
    </citation>
    <scope>NUCLEOTIDE SEQUENCE</scope>
</reference>
<dbReference type="OrthoDB" id="654211at2759"/>
<feature type="domain" description="C2H2-type" evidence="11">
    <location>
        <begin position="369"/>
        <end position="396"/>
    </location>
</feature>
<feature type="binding site" evidence="9">
    <location>
        <position position="33"/>
    </location>
    <ligand>
        <name>Zn(2+)</name>
        <dbReference type="ChEBI" id="CHEBI:29105"/>
    </ligand>
</feature>
<feature type="domain" description="C2H2-type" evidence="11">
    <location>
        <begin position="451"/>
        <end position="479"/>
    </location>
</feature>
<accession>A0A0K8UIJ4</accession>
<evidence type="ECO:0000256" key="7">
    <source>
        <dbReference type="ARBA" id="ARBA00037948"/>
    </source>
</evidence>
<dbReference type="SMART" id="SM00355">
    <property type="entry name" value="ZnF_C2H2"/>
    <property type="match status" value="8"/>
</dbReference>
<evidence type="ECO:0000256" key="6">
    <source>
        <dbReference type="ARBA" id="ARBA00023242"/>
    </source>
</evidence>
<proteinExistence type="inferred from homology"/>
<feature type="domain" description="ZAD" evidence="12">
    <location>
        <begin position="28"/>
        <end position="113"/>
    </location>
</feature>
<evidence type="ECO:0000256" key="4">
    <source>
        <dbReference type="ARBA" id="ARBA00022771"/>
    </source>
</evidence>
<evidence type="ECO:0000313" key="14">
    <source>
        <dbReference type="EMBL" id="JAI38086.1"/>
    </source>
</evidence>
<feature type="domain" description="C2H2-type" evidence="11">
    <location>
        <begin position="312"/>
        <end position="340"/>
    </location>
</feature>
<dbReference type="InterPro" id="IPR050527">
    <property type="entry name" value="Snail/Krueppel_Znf"/>
</dbReference>
<feature type="binding site" evidence="9">
    <location>
        <position position="89"/>
    </location>
    <ligand>
        <name>Zn(2+)</name>
        <dbReference type="ChEBI" id="CHEBI:29105"/>
    </ligand>
</feature>
<comment type="subcellular location">
    <subcellularLocation>
        <location evidence="1">Nucleus</location>
    </subcellularLocation>
</comment>
<gene>
    <name evidence="13" type="primary">wek_35</name>
    <name evidence="14" type="synonym">wek_34</name>
    <name evidence="14" type="ORF">c1_g1_i1</name>
    <name evidence="13" type="ORF">c1_g1_i4</name>
</gene>
<keyword evidence="4 8" id="KW-0863">Zinc-finger</keyword>